<dbReference type="Pfam" id="PF24553">
    <property type="entry name" value="Rv0428c_C"/>
    <property type="match status" value="1"/>
</dbReference>
<evidence type="ECO:0000313" key="2">
    <source>
        <dbReference type="EMBL" id="MFC5003450.1"/>
    </source>
</evidence>
<feature type="domain" description="N-acetyltransferase" evidence="1">
    <location>
        <begin position="161"/>
        <end position="317"/>
    </location>
</feature>
<dbReference type="InterPro" id="IPR016181">
    <property type="entry name" value="Acyl_CoA_acyltransferase"/>
</dbReference>
<comment type="caution">
    <text evidence="2">The sequence shown here is derived from an EMBL/GenBank/DDBJ whole genome shotgun (WGS) entry which is preliminary data.</text>
</comment>
<dbReference type="InterPro" id="IPR000182">
    <property type="entry name" value="GNAT_dom"/>
</dbReference>
<dbReference type="PROSITE" id="PS51186">
    <property type="entry name" value="GNAT"/>
    <property type="match status" value="1"/>
</dbReference>
<organism evidence="2 3">
    <name type="scientific">Dactylosporangium cerinum</name>
    <dbReference type="NCBI Taxonomy" id="1434730"/>
    <lineage>
        <taxon>Bacteria</taxon>
        <taxon>Bacillati</taxon>
        <taxon>Actinomycetota</taxon>
        <taxon>Actinomycetes</taxon>
        <taxon>Micromonosporales</taxon>
        <taxon>Micromonosporaceae</taxon>
        <taxon>Dactylosporangium</taxon>
    </lineage>
</organism>
<evidence type="ECO:0000313" key="3">
    <source>
        <dbReference type="Proteomes" id="UP001595912"/>
    </source>
</evidence>
<dbReference type="CDD" id="cd04301">
    <property type="entry name" value="NAT_SF"/>
    <property type="match status" value="1"/>
</dbReference>
<name>A0ABV9W483_9ACTN</name>
<dbReference type="RefSeq" id="WP_380122474.1">
    <property type="nucleotide sequence ID" value="NZ_JBHSIU010000053.1"/>
</dbReference>
<keyword evidence="3" id="KW-1185">Reference proteome</keyword>
<gene>
    <name evidence="2" type="ORF">ACFPIJ_37225</name>
</gene>
<dbReference type="SUPFAM" id="SSF55729">
    <property type="entry name" value="Acyl-CoA N-acyltransferases (Nat)"/>
    <property type="match status" value="1"/>
</dbReference>
<dbReference type="EMBL" id="JBHSIU010000053">
    <property type="protein sequence ID" value="MFC5003450.1"/>
    <property type="molecule type" value="Genomic_DNA"/>
</dbReference>
<dbReference type="InterPro" id="IPR056935">
    <property type="entry name" value="Rv0428c-like_C"/>
</dbReference>
<evidence type="ECO:0000259" key="1">
    <source>
        <dbReference type="PROSITE" id="PS51186"/>
    </source>
</evidence>
<dbReference type="Gene3D" id="3.40.630.30">
    <property type="match status" value="1"/>
</dbReference>
<sequence>MLGPQHVGSRVVVRRIVGLRNDRPVYSDILGYLVEATETHLTVRARDGAIRVPTAEIFRAKTIPDRRRFTPTEALEFAAAAGWPARERDRLGDWLLRATDGWTMRGNSALPVGDPDLPLPDAVDEVTRWYQDRGLLPAMSVPLPLFQRVDAELERRGWTPMPLTLLMTARLAGLAALEDQQITLDAAPSPEWLTAVAGRKGPLPASAIDVLTGVPQVRFATLREAGGALLATGRGCVADPDGRWLGLSLIGTEEHARRQGLARRVIAALVAWGVAAGATDAYLQVEQRNVGAVALYERLGFTTHHVYLTRYLPAATQ</sequence>
<reference evidence="3" key="1">
    <citation type="journal article" date="2019" name="Int. J. Syst. Evol. Microbiol.">
        <title>The Global Catalogue of Microorganisms (GCM) 10K type strain sequencing project: providing services to taxonomists for standard genome sequencing and annotation.</title>
        <authorList>
            <consortium name="The Broad Institute Genomics Platform"/>
            <consortium name="The Broad Institute Genome Sequencing Center for Infectious Disease"/>
            <person name="Wu L."/>
            <person name="Ma J."/>
        </authorList>
    </citation>
    <scope>NUCLEOTIDE SEQUENCE [LARGE SCALE GENOMIC DNA]</scope>
    <source>
        <strain evidence="3">CGMCC 4.7152</strain>
    </source>
</reference>
<dbReference type="Proteomes" id="UP001595912">
    <property type="component" value="Unassembled WGS sequence"/>
</dbReference>
<accession>A0ABV9W483</accession>
<protein>
    <submittedName>
        <fullName evidence="2">GNAT family N-acetyltransferase</fullName>
    </submittedName>
</protein>
<proteinExistence type="predicted"/>